<protein>
    <submittedName>
        <fullName evidence="13">Rad3-related DNA helicase</fullName>
    </submittedName>
</protein>
<evidence type="ECO:0000256" key="6">
    <source>
        <dbReference type="ARBA" id="ARBA00023004"/>
    </source>
</evidence>
<dbReference type="GO" id="GO:0046872">
    <property type="term" value="F:metal ion binding"/>
    <property type="evidence" value="ECO:0007669"/>
    <property type="project" value="UniProtKB-KW"/>
</dbReference>
<evidence type="ECO:0000256" key="7">
    <source>
        <dbReference type="ARBA" id="ARBA00023014"/>
    </source>
</evidence>
<dbReference type="PANTHER" id="PTHR11472:SF34">
    <property type="entry name" value="REGULATOR OF TELOMERE ELONGATION HELICASE 1"/>
    <property type="match status" value="1"/>
</dbReference>
<keyword evidence="3" id="KW-0378">Hydrolase</keyword>
<keyword evidence="8" id="KW-0238">DNA-binding</keyword>
<keyword evidence="4 13" id="KW-0347">Helicase</keyword>
<keyword evidence="1" id="KW-0479">Metal-binding</keyword>
<dbReference type="InterPro" id="IPR010614">
    <property type="entry name" value="RAD3-like_helicase_DEAD"/>
</dbReference>
<dbReference type="SMART" id="SM00491">
    <property type="entry name" value="HELICc2"/>
    <property type="match status" value="1"/>
</dbReference>
<proteinExistence type="inferred from homology"/>
<evidence type="ECO:0000256" key="1">
    <source>
        <dbReference type="ARBA" id="ARBA00022723"/>
    </source>
</evidence>
<evidence type="ECO:0000313" key="14">
    <source>
        <dbReference type="Proteomes" id="UP000295129"/>
    </source>
</evidence>
<evidence type="ECO:0000256" key="4">
    <source>
        <dbReference type="ARBA" id="ARBA00022806"/>
    </source>
</evidence>
<evidence type="ECO:0000256" key="2">
    <source>
        <dbReference type="ARBA" id="ARBA00022741"/>
    </source>
</evidence>
<keyword evidence="9" id="KW-0413">Isomerase</keyword>
<dbReference type="PROSITE" id="PS51193">
    <property type="entry name" value="HELICASE_ATP_BIND_2"/>
    <property type="match status" value="1"/>
</dbReference>
<name>A0A4R6DRK7_9RHOO</name>
<feature type="region of interest" description="Disordered" evidence="11">
    <location>
        <begin position="15"/>
        <end position="41"/>
    </location>
</feature>
<dbReference type="GO" id="GO:0006139">
    <property type="term" value="P:nucleobase-containing compound metabolic process"/>
    <property type="evidence" value="ECO:0007669"/>
    <property type="project" value="InterPro"/>
</dbReference>
<evidence type="ECO:0000259" key="12">
    <source>
        <dbReference type="PROSITE" id="PS51193"/>
    </source>
</evidence>
<dbReference type="Gene3D" id="3.90.320.10">
    <property type="match status" value="1"/>
</dbReference>
<dbReference type="AlphaFoldDB" id="A0A4R6DRK7"/>
<dbReference type="InterPro" id="IPR045028">
    <property type="entry name" value="DinG/Rad3-like"/>
</dbReference>
<evidence type="ECO:0000313" key="13">
    <source>
        <dbReference type="EMBL" id="TDN47735.1"/>
    </source>
</evidence>
<dbReference type="GO" id="GO:0005524">
    <property type="term" value="F:ATP binding"/>
    <property type="evidence" value="ECO:0007669"/>
    <property type="project" value="UniProtKB-KW"/>
</dbReference>
<dbReference type="Pfam" id="PF13307">
    <property type="entry name" value="Helicase_C_2"/>
    <property type="match status" value="1"/>
</dbReference>
<keyword evidence="6" id="KW-0408">Iron</keyword>
<dbReference type="InterPro" id="IPR014013">
    <property type="entry name" value="Helic_SF1/SF2_ATP-bd_DinG/Rad3"/>
</dbReference>
<dbReference type="GO" id="GO:0016818">
    <property type="term" value="F:hydrolase activity, acting on acid anhydrides, in phosphorus-containing anhydrides"/>
    <property type="evidence" value="ECO:0007669"/>
    <property type="project" value="InterPro"/>
</dbReference>
<evidence type="ECO:0000256" key="3">
    <source>
        <dbReference type="ARBA" id="ARBA00022801"/>
    </source>
</evidence>
<evidence type="ECO:0000256" key="8">
    <source>
        <dbReference type="ARBA" id="ARBA00023125"/>
    </source>
</evidence>
<dbReference type="Gene3D" id="3.40.50.300">
    <property type="entry name" value="P-loop containing nucleotide triphosphate hydrolases"/>
    <property type="match status" value="2"/>
</dbReference>
<keyword evidence="5" id="KW-0067">ATP-binding</keyword>
<dbReference type="Pfam" id="PF06733">
    <property type="entry name" value="DEAD_2"/>
    <property type="match status" value="1"/>
</dbReference>
<dbReference type="GO" id="GO:0051536">
    <property type="term" value="F:iron-sulfur cluster binding"/>
    <property type="evidence" value="ECO:0007669"/>
    <property type="project" value="UniProtKB-KW"/>
</dbReference>
<evidence type="ECO:0000256" key="9">
    <source>
        <dbReference type="ARBA" id="ARBA00023235"/>
    </source>
</evidence>
<dbReference type="InterPro" id="IPR006555">
    <property type="entry name" value="ATP-dep_Helicase_C"/>
</dbReference>
<evidence type="ECO:0000256" key="10">
    <source>
        <dbReference type="ARBA" id="ARBA00038058"/>
    </source>
</evidence>
<dbReference type="GO" id="GO:0003677">
    <property type="term" value="F:DNA binding"/>
    <property type="evidence" value="ECO:0007669"/>
    <property type="project" value="UniProtKB-KW"/>
</dbReference>
<dbReference type="EMBL" id="SNVV01000018">
    <property type="protein sequence ID" value="TDN47735.1"/>
    <property type="molecule type" value="Genomic_DNA"/>
</dbReference>
<reference evidence="13 14" key="1">
    <citation type="submission" date="2019-03" db="EMBL/GenBank/DDBJ databases">
        <title>Genomic Encyclopedia of Type Strains, Phase IV (KMG-IV): sequencing the most valuable type-strain genomes for metagenomic binning, comparative biology and taxonomic classification.</title>
        <authorList>
            <person name="Goeker M."/>
        </authorList>
    </citation>
    <scope>NUCLEOTIDE SEQUENCE [LARGE SCALE GENOMIC DNA]</scope>
    <source>
        <strain evidence="13 14">DSM 12121</strain>
    </source>
</reference>
<dbReference type="PANTHER" id="PTHR11472">
    <property type="entry name" value="DNA REPAIR DEAD HELICASE RAD3/XP-D SUBFAMILY MEMBER"/>
    <property type="match status" value="1"/>
</dbReference>
<organism evidence="13 14">
    <name type="scientific">Azoarcus indigens</name>
    <dbReference type="NCBI Taxonomy" id="29545"/>
    <lineage>
        <taxon>Bacteria</taxon>
        <taxon>Pseudomonadati</taxon>
        <taxon>Pseudomonadota</taxon>
        <taxon>Betaproteobacteria</taxon>
        <taxon>Rhodocyclales</taxon>
        <taxon>Zoogloeaceae</taxon>
        <taxon>Azoarcus</taxon>
    </lineage>
</organism>
<keyword evidence="14" id="KW-1185">Reference proteome</keyword>
<accession>A0A4R6DRK7</accession>
<evidence type="ECO:0000256" key="11">
    <source>
        <dbReference type="SAM" id="MobiDB-lite"/>
    </source>
</evidence>
<feature type="domain" description="Helicase ATP-binding" evidence="12">
    <location>
        <begin position="222"/>
        <end position="468"/>
    </location>
</feature>
<sequence length="825" mass="89790">MSAAVGPALSAVAEPACGQHRPAEAASGQPAPPPEPAAGLGAGEEAGAAALLRVAVRELCEFTAKAGDLDLRFTPSPTAQEGIAGHAVVVGRRGAGYLAEVPLRGRYHELQVSGRADGYDPAAGVLEEIKTHRGDLARLPDNHRRLHWAQLRIYGWLLCAERGLAGITLALVYFDIASQRETVFREQADAATLQAFFDEHCRRFIAWARQEAAHRAGRDAALAALRFPHAEFRPGQRALAEAAYRAARDGRCLMAEATTGIGKTLGTLFPLLKAMPTQKLDRLFFLSAKTPGRQLALDALDQLGAQWSASRPRVLEHIARDKACEHPDKACHGDSCPLARGFYDRLPAAREAALRTARLDRATLRQLAAAHGLCPYYLAQELCRWADVVVCDYNYYFDAGALLHGLAQVREWRVALLVDEAHNLVERGRAMYSAVLEPRDFDLARKLAPATLKTPLRQLQRQWSALAREHAEASHCVLAQPPAQLLDALQQAVAAVGEQLAEQPEGIAPELLRFHFDMLRFCRLAEDAGEHSFFDLEPRAAAGGRVQARVGLRNLLPAPFLGPRLRGAHCAVLFSATLQPAHYHADLLGLPADHARITVESPFRAGQLDVRVIADLSTRYQHRQRSLPGLVGLMAAQFARRPGNYLAFFSSHDYLRQAHEAFAAAWPQVPAWAQVPGMDEAARAAFLARFREGGRGIGFAVLGGAFGEGIDLPGERLVGAFIATLGLPQINPLNEEMRRRLQAMFGAGYDYAYLYPGLQKVVQAAGRVIRTPQDRGCVHLIDDRYWQPAVRGLLPAWWKVARCRAAEVGRPGSADAACGDGGSGG</sequence>
<dbReference type="Proteomes" id="UP000295129">
    <property type="component" value="Unassembled WGS sequence"/>
</dbReference>
<dbReference type="RefSeq" id="WP_246034868.1">
    <property type="nucleotide sequence ID" value="NZ_SNVV01000018.1"/>
</dbReference>
<dbReference type="SUPFAM" id="SSF52540">
    <property type="entry name" value="P-loop containing nucleoside triphosphate hydrolases"/>
    <property type="match status" value="2"/>
</dbReference>
<keyword evidence="7" id="KW-0411">Iron-sulfur</keyword>
<dbReference type="GO" id="GO:0003678">
    <property type="term" value="F:DNA helicase activity"/>
    <property type="evidence" value="ECO:0007669"/>
    <property type="project" value="InterPro"/>
</dbReference>
<comment type="caution">
    <text evidence="13">The sequence shown here is derived from an EMBL/GenBank/DDBJ whole genome shotgun (WGS) entry which is preliminary data.</text>
</comment>
<keyword evidence="2" id="KW-0547">Nucleotide-binding</keyword>
<evidence type="ECO:0000256" key="5">
    <source>
        <dbReference type="ARBA" id="ARBA00022840"/>
    </source>
</evidence>
<dbReference type="InterPro" id="IPR011604">
    <property type="entry name" value="PDDEXK-like_dom_sf"/>
</dbReference>
<comment type="similarity">
    <text evidence="10">Belongs to the helicase family. DinG subfamily.</text>
</comment>
<gene>
    <name evidence="13" type="ORF">C7389_11844</name>
</gene>
<dbReference type="InterPro" id="IPR027417">
    <property type="entry name" value="P-loop_NTPase"/>
</dbReference>